<dbReference type="AlphaFoldDB" id="A0A8H2ZRV1"/>
<dbReference type="PROSITE" id="PS00463">
    <property type="entry name" value="ZN2_CY6_FUNGAL_1"/>
    <property type="match status" value="1"/>
</dbReference>
<dbReference type="Proteomes" id="UP000624404">
    <property type="component" value="Unassembled WGS sequence"/>
</dbReference>
<evidence type="ECO:0000256" key="6">
    <source>
        <dbReference type="SAM" id="MobiDB-lite"/>
    </source>
</evidence>
<evidence type="ECO:0000313" key="8">
    <source>
        <dbReference type="EMBL" id="CAD6446845.1"/>
    </source>
</evidence>
<reference evidence="8" key="1">
    <citation type="submission" date="2020-10" db="EMBL/GenBank/DDBJ databases">
        <authorList>
            <person name="Kusch S."/>
        </authorList>
    </citation>
    <scope>NUCLEOTIDE SEQUENCE</scope>
    <source>
        <strain evidence="8">SwB9</strain>
    </source>
</reference>
<comment type="subcellular location">
    <subcellularLocation>
        <location evidence="1">Nucleus</location>
    </subcellularLocation>
</comment>
<dbReference type="OrthoDB" id="5424793at2759"/>
<dbReference type="InterPro" id="IPR001138">
    <property type="entry name" value="Zn2Cys6_DnaBD"/>
</dbReference>
<proteinExistence type="predicted"/>
<organism evidence="8 9">
    <name type="scientific">Sclerotinia trifoliorum</name>
    <dbReference type="NCBI Taxonomy" id="28548"/>
    <lineage>
        <taxon>Eukaryota</taxon>
        <taxon>Fungi</taxon>
        <taxon>Dikarya</taxon>
        <taxon>Ascomycota</taxon>
        <taxon>Pezizomycotina</taxon>
        <taxon>Leotiomycetes</taxon>
        <taxon>Helotiales</taxon>
        <taxon>Sclerotiniaceae</taxon>
        <taxon>Sclerotinia</taxon>
    </lineage>
</organism>
<dbReference type="PANTHER" id="PTHR31845">
    <property type="entry name" value="FINGER DOMAIN PROTEIN, PUTATIVE-RELATED"/>
    <property type="match status" value="1"/>
</dbReference>
<dbReference type="Gene3D" id="4.10.240.10">
    <property type="entry name" value="Zn(2)-C6 fungal-type DNA-binding domain"/>
    <property type="match status" value="1"/>
</dbReference>
<evidence type="ECO:0000256" key="5">
    <source>
        <dbReference type="ARBA" id="ARBA00023242"/>
    </source>
</evidence>
<evidence type="ECO:0000256" key="2">
    <source>
        <dbReference type="ARBA" id="ARBA00023015"/>
    </source>
</evidence>
<dbReference type="CDD" id="cd12148">
    <property type="entry name" value="fungal_TF_MHR"/>
    <property type="match status" value="1"/>
</dbReference>
<feature type="domain" description="Zn(2)-C6 fungal-type" evidence="7">
    <location>
        <begin position="6"/>
        <end position="36"/>
    </location>
</feature>
<name>A0A8H2ZRV1_9HELO</name>
<dbReference type="GO" id="GO:0008270">
    <property type="term" value="F:zinc ion binding"/>
    <property type="evidence" value="ECO:0007669"/>
    <property type="project" value="InterPro"/>
</dbReference>
<dbReference type="GO" id="GO:0000981">
    <property type="term" value="F:DNA-binding transcription factor activity, RNA polymerase II-specific"/>
    <property type="evidence" value="ECO:0007669"/>
    <property type="project" value="InterPro"/>
</dbReference>
<evidence type="ECO:0000256" key="3">
    <source>
        <dbReference type="ARBA" id="ARBA00023125"/>
    </source>
</evidence>
<keyword evidence="3" id="KW-0238">DNA-binding</keyword>
<dbReference type="CDD" id="cd00067">
    <property type="entry name" value="GAL4"/>
    <property type="match status" value="1"/>
</dbReference>
<comment type="caution">
    <text evidence="8">The sequence shown here is derived from an EMBL/GenBank/DDBJ whole genome shotgun (WGS) entry which is preliminary data.</text>
</comment>
<accession>A0A8H2ZRV1</accession>
<dbReference type="EMBL" id="CAJHIA010000021">
    <property type="protein sequence ID" value="CAD6446845.1"/>
    <property type="molecule type" value="Genomic_DNA"/>
</dbReference>
<evidence type="ECO:0000256" key="4">
    <source>
        <dbReference type="ARBA" id="ARBA00023163"/>
    </source>
</evidence>
<dbReference type="InterPro" id="IPR036864">
    <property type="entry name" value="Zn2-C6_fun-type_DNA-bd_sf"/>
</dbReference>
<feature type="compositionally biased region" description="Basic and acidic residues" evidence="6">
    <location>
        <begin position="50"/>
        <end position="61"/>
    </location>
</feature>
<keyword evidence="9" id="KW-1185">Reference proteome</keyword>
<dbReference type="GO" id="GO:0005634">
    <property type="term" value="C:nucleus"/>
    <property type="evidence" value="ECO:0007669"/>
    <property type="project" value="UniProtKB-SubCell"/>
</dbReference>
<protein>
    <submittedName>
        <fullName evidence="8">B0a4b542-e6a1-4601-9ac2-e5eacd3b018e</fullName>
    </submittedName>
</protein>
<evidence type="ECO:0000256" key="1">
    <source>
        <dbReference type="ARBA" id="ARBA00004123"/>
    </source>
</evidence>
<gene>
    <name evidence="8" type="ORF">SCLTRI_LOCUS6637</name>
</gene>
<evidence type="ECO:0000259" key="7">
    <source>
        <dbReference type="PROSITE" id="PS00463"/>
    </source>
</evidence>
<dbReference type="InterPro" id="IPR051089">
    <property type="entry name" value="prtT"/>
</dbReference>
<keyword evidence="4" id="KW-0804">Transcription</keyword>
<dbReference type="SMART" id="SM00066">
    <property type="entry name" value="GAL4"/>
    <property type="match status" value="1"/>
</dbReference>
<sequence>MRNARACEACRASKNRCFFADDQTICQRCNQTKSRCVVREKARPKRVRRVERSGDATKLDDSPLSSTTSPSTDNPVKEGEFCLDLPSTVYHDSTKDAEILQNHHKRIFKNDNPRSPTPLKETLLPLPSKYIPGRKLTLSQATLLLNSYIPKLSFFPFVTLPANPTIPTLSQQSPFLLLAILTTAAIPHPYLHHQLDQEFRRVLSLKLIVKSQKSLDYLLGLLVYIAWYPVHTKPKSNPCFTYMNLANSLALDLGLDKAEPQTNLFGESDLKGLVGSDGGWTTEAKRAYMGCYVLGSHLSKGFNKPQTMSYENLLPSNPDSFIPSHTTTPATAMVILERICDRINDAWTAKNYPQMDAFSTELYVQLFTAELDTWKRNVPEYITASPLFALYHKCTHFSIYAHALHLLRRPYRPFVPGTTDAIPSPDHLHTCLRMGASYFQHLLSIPTQDYTHFNLINWSQLVQCLVALVRLTFVIAHVENWSAETTRERIGLSMYLEALCFRLRGLSSTFQSSSRADLESSESETIDLSSNKGQKGHFDKYFVMNSMLSTLKKTWEQRVEAIIPKAPIISRGKCPMLDPGMAPLLENTTLDFDFEDMGAWDESLSAGMTGWDVGIGEAGSGDNLTYTAESFKKPGLEQTGLQKVSGEGEGEVGMGMGMGMGSSGIRQQECTETMDRDLWATMTCSWAEQPSTWPIAITHGPSNMGGNEAVFGYQVGEDTGGTGGN</sequence>
<dbReference type="GO" id="GO:0000976">
    <property type="term" value="F:transcription cis-regulatory region binding"/>
    <property type="evidence" value="ECO:0007669"/>
    <property type="project" value="TreeGrafter"/>
</dbReference>
<evidence type="ECO:0000313" key="9">
    <source>
        <dbReference type="Proteomes" id="UP000624404"/>
    </source>
</evidence>
<keyword evidence="2" id="KW-0805">Transcription regulation</keyword>
<dbReference type="PANTHER" id="PTHR31845:SF10">
    <property type="entry name" value="ZN(II)2CYS6 TRANSCRIPTION FACTOR (EUROFUNG)"/>
    <property type="match status" value="1"/>
</dbReference>
<feature type="region of interest" description="Disordered" evidence="6">
    <location>
        <begin position="40"/>
        <end position="78"/>
    </location>
</feature>
<feature type="compositionally biased region" description="Low complexity" evidence="6">
    <location>
        <begin position="62"/>
        <end position="73"/>
    </location>
</feature>
<keyword evidence="5" id="KW-0539">Nucleus</keyword>